<evidence type="ECO:0008006" key="3">
    <source>
        <dbReference type="Google" id="ProtNLM"/>
    </source>
</evidence>
<sequence length="291" mass="32148">MDRVGLVDVIRRLGWSASWAELRSVATERAIRSAVADGVIVRAARGRYVLPDGVGPGQSAALRVNGTVSHLSAALRWGMAVRSPPPLPTVTVPRGRSLGSRRRAGVQVFWADLTADEVELGATTPVRTVLDCAARLPEPEALVVADSALRMRLVSRGELERRAVLVPLQVRERVVRVVDLADDRPQSAFESLVRGQALGVPRLSLVPQVLVGSVHPDLWDERLRLAVECDSYEWHAKRADLISDCERYNDFALEDVMLVRFAWEHSMNQPGYVATTLGRAVTVRERQLRLC</sequence>
<keyword evidence="2" id="KW-1185">Reference proteome</keyword>
<proteinExistence type="predicted"/>
<organism evidence="1 2">
    <name type="scientific">Nocardioides jejuensis</name>
    <dbReference type="NCBI Taxonomy" id="2502782"/>
    <lineage>
        <taxon>Bacteria</taxon>
        <taxon>Bacillati</taxon>
        <taxon>Actinomycetota</taxon>
        <taxon>Actinomycetes</taxon>
        <taxon>Propionibacteriales</taxon>
        <taxon>Nocardioidaceae</taxon>
        <taxon>Nocardioides</taxon>
    </lineage>
</organism>
<dbReference type="Gene3D" id="3.40.960.10">
    <property type="entry name" value="VSR Endonuclease"/>
    <property type="match status" value="1"/>
</dbReference>
<name>A0A4R1CFY9_9ACTN</name>
<gene>
    <name evidence="1" type="ORF">EPD65_04995</name>
</gene>
<dbReference type="RefSeq" id="WP_131582066.1">
    <property type="nucleotide sequence ID" value="NZ_SJZJ01000005.1"/>
</dbReference>
<comment type="caution">
    <text evidence="1">The sequence shown here is derived from an EMBL/GenBank/DDBJ whole genome shotgun (WGS) entry which is preliminary data.</text>
</comment>
<evidence type="ECO:0000313" key="2">
    <source>
        <dbReference type="Proteomes" id="UP000295453"/>
    </source>
</evidence>
<dbReference type="OrthoDB" id="4310518at2"/>
<evidence type="ECO:0000313" key="1">
    <source>
        <dbReference type="EMBL" id="TCJ30243.1"/>
    </source>
</evidence>
<dbReference type="EMBL" id="SJZJ01000005">
    <property type="protein sequence ID" value="TCJ30243.1"/>
    <property type="molecule type" value="Genomic_DNA"/>
</dbReference>
<reference evidence="1 2" key="1">
    <citation type="submission" date="2019-03" db="EMBL/GenBank/DDBJ databases">
        <authorList>
            <person name="Kim M.K.M."/>
        </authorList>
    </citation>
    <scope>NUCLEOTIDE SEQUENCE [LARGE SCALE GENOMIC DNA]</scope>
    <source>
        <strain evidence="1 2">18JY15-6</strain>
    </source>
</reference>
<protein>
    <recommendedName>
        <fullName evidence="3">DUF559 domain-containing protein</fullName>
    </recommendedName>
</protein>
<accession>A0A4R1CFY9</accession>
<dbReference type="AlphaFoldDB" id="A0A4R1CFY9"/>
<dbReference type="Proteomes" id="UP000295453">
    <property type="component" value="Unassembled WGS sequence"/>
</dbReference>